<comment type="caution">
    <text evidence="1">The sequence shown here is derived from an EMBL/GenBank/DDBJ whole genome shotgun (WGS) entry which is preliminary data.</text>
</comment>
<dbReference type="AlphaFoldDB" id="A0AAV4EAC1"/>
<sequence length="100" mass="11458">MRRRDVIKEFRVRQHPLDGSPVSLRLTAPMGTLVRWRCPAHFLWAVHAAGCTEWESRVKLRQATARWPEVRLVTPLLNSPPINCNTAIQHVAISENGARR</sequence>
<proteinExistence type="predicted"/>
<evidence type="ECO:0000313" key="2">
    <source>
        <dbReference type="Proteomes" id="UP000762676"/>
    </source>
</evidence>
<protein>
    <submittedName>
        <fullName evidence="1">Uncharacterized protein</fullName>
    </submittedName>
</protein>
<organism evidence="1 2">
    <name type="scientific">Elysia marginata</name>
    <dbReference type="NCBI Taxonomy" id="1093978"/>
    <lineage>
        <taxon>Eukaryota</taxon>
        <taxon>Metazoa</taxon>
        <taxon>Spiralia</taxon>
        <taxon>Lophotrochozoa</taxon>
        <taxon>Mollusca</taxon>
        <taxon>Gastropoda</taxon>
        <taxon>Heterobranchia</taxon>
        <taxon>Euthyneura</taxon>
        <taxon>Panpulmonata</taxon>
        <taxon>Sacoglossa</taxon>
        <taxon>Placobranchoidea</taxon>
        <taxon>Plakobranchidae</taxon>
        <taxon>Elysia</taxon>
    </lineage>
</organism>
<dbReference type="EMBL" id="BMAT01007103">
    <property type="protein sequence ID" value="GFR57616.1"/>
    <property type="molecule type" value="Genomic_DNA"/>
</dbReference>
<accession>A0AAV4EAC1</accession>
<name>A0AAV4EAC1_9GAST</name>
<dbReference type="Proteomes" id="UP000762676">
    <property type="component" value="Unassembled WGS sequence"/>
</dbReference>
<gene>
    <name evidence="1" type="ORF">ElyMa_003460700</name>
</gene>
<keyword evidence="2" id="KW-1185">Reference proteome</keyword>
<evidence type="ECO:0000313" key="1">
    <source>
        <dbReference type="EMBL" id="GFR57616.1"/>
    </source>
</evidence>
<reference evidence="1 2" key="1">
    <citation type="journal article" date="2021" name="Elife">
        <title>Chloroplast acquisition without the gene transfer in kleptoplastic sea slugs, Plakobranchus ocellatus.</title>
        <authorList>
            <person name="Maeda T."/>
            <person name="Takahashi S."/>
            <person name="Yoshida T."/>
            <person name="Shimamura S."/>
            <person name="Takaki Y."/>
            <person name="Nagai Y."/>
            <person name="Toyoda A."/>
            <person name="Suzuki Y."/>
            <person name="Arimoto A."/>
            <person name="Ishii H."/>
            <person name="Satoh N."/>
            <person name="Nishiyama T."/>
            <person name="Hasebe M."/>
            <person name="Maruyama T."/>
            <person name="Minagawa J."/>
            <person name="Obokata J."/>
            <person name="Shigenobu S."/>
        </authorList>
    </citation>
    <scope>NUCLEOTIDE SEQUENCE [LARGE SCALE GENOMIC DNA]</scope>
</reference>